<feature type="non-terminal residue" evidence="1">
    <location>
        <position position="86"/>
    </location>
</feature>
<organism evidence="1 2">
    <name type="scientific">Marmota monax</name>
    <name type="common">Woodchuck</name>
    <dbReference type="NCBI Taxonomy" id="9995"/>
    <lineage>
        <taxon>Eukaryota</taxon>
        <taxon>Metazoa</taxon>
        <taxon>Chordata</taxon>
        <taxon>Craniata</taxon>
        <taxon>Vertebrata</taxon>
        <taxon>Euteleostomi</taxon>
        <taxon>Mammalia</taxon>
        <taxon>Eutheria</taxon>
        <taxon>Euarchontoglires</taxon>
        <taxon>Glires</taxon>
        <taxon>Rodentia</taxon>
        <taxon>Sciuromorpha</taxon>
        <taxon>Sciuridae</taxon>
        <taxon>Xerinae</taxon>
        <taxon>Marmotini</taxon>
        <taxon>Marmota</taxon>
    </lineage>
</organism>
<keyword evidence="2" id="KW-1185">Reference proteome</keyword>
<accession>A0A5E4C7P6</accession>
<gene>
    <name evidence="1" type="ORF">MONAX_5E010240</name>
</gene>
<dbReference type="AlphaFoldDB" id="A0A5E4C7P6"/>
<sequence>MAICPCRIARCSSKTTGISTCTRLLAAHPCSNLGHGFHSGHPTVVQEQELQLPLPCGPPSINVELSLLPPSWVTATTAIVPYMWEP</sequence>
<evidence type="ECO:0000313" key="1">
    <source>
        <dbReference type="EMBL" id="VTJ77854.1"/>
    </source>
</evidence>
<dbReference type="EMBL" id="CABDUW010001011">
    <property type="protein sequence ID" value="VTJ77854.1"/>
    <property type="molecule type" value="Genomic_DNA"/>
</dbReference>
<evidence type="ECO:0000313" key="2">
    <source>
        <dbReference type="Proteomes" id="UP000335636"/>
    </source>
</evidence>
<reference evidence="1" key="1">
    <citation type="submission" date="2019-04" db="EMBL/GenBank/DDBJ databases">
        <authorList>
            <person name="Alioto T."/>
            <person name="Alioto T."/>
        </authorList>
    </citation>
    <scope>NUCLEOTIDE SEQUENCE [LARGE SCALE GENOMIC DNA]</scope>
</reference>
<name>A0A5E4C7P6_MARMO</name>
<protein>
    <submittedName>
        <fullName evidence="1">Uncharacterized protein</fullName>
    </submittedName>
</protein>
<comment type="caution">
    <text evidence="1">The sequence shown here is derived from an EMBL/GenBank/DDBJ whole genome shotgun (WGS) entry which is preliminary data.</text>
</comment>
<dbReference type="Proteomes" id="UP000335636">
    <property type="component" value="Unassembled WGS sequence"/>
</dbReference>
<proteinExistence type="predicted"/>